<evidence type="ECO:0000256" key="4">
    <source>
        <dbReference type="ARBA" id="ARBA00023136"/>
    </source>
</evidence>
<protein>
    <submittedName>
        <fullName evidence="7">Aquaporin-like protein</fullName>
    </submittedName>
</protein>
<dbReference type="AlphaFoldDB" id="A0A177C4P1"/>
<dbReference type="STRING" id="1460663.A0A177C4P1"/>
<dbReference type="InParanoid" id="A0A177C4P1"/>
<name>A0A177C4P1_9PLEO</name>
<gene>
    <name evidence="7" type="ORF">CC84DRAFT_1221181</name>
</gene>
<dbReference type="GeneID" id="28766724"/>
<keyword evidence="4 6" id="KW-0472">Membrane</keyword>
<evidence type="ECO:0000313" key="8">
    <source>
        <dbReference type="Proteomes" id="UP000077069"/>
    </source>
</evidence>
<dbReference type="InterPro" id="IPR023271">
    <property type="entry name" value="Aquaporin-like"/>
</dbReference>
<accession>A0A177C4P1</accession>
<proteinExistence type="inferred from homology"/>
<feature type="transmembrane region" description="Helical" evidence="6">
    <location>
        <begin position="114"/>
        <end position="135"/>
    </location>
</feature>
<comment type="subcellular location">
    <subcellularLocation>
        <location evidence="1">Membrane</location>
        <topology evidence="1">Multi-pass membrane protein</topology>
    </subcellularLocation>
</comment>
<dbReference type="PANTHER" id="PTHR47002:SF2">
    <property type="entry name" value="AQUAPORIN AQPAE.A-LIKE"/>
    <property type="match status" value="1"/>
</dbReference>
<dbReference type="EMBL" id="KV441557">
    <property type="protein sequence ID" value="OAG01697.1"/>
    <property type="molecule type" value="Genomic_DNA"/>
</dbReference>
<sequence>MPREDIEAGSLRHRTRTHSEQALPIASRAFAGRIGGNQTFTISPADADFLSITAKTPDAAPLFTWRSSFALSAFATPDLWKEATIEGVGTCLQVYLAGLYAVGLSSSDAGIGRVAGVAMGSVANVFLISLFIFGAGPVSGGHFNPLITMATFMAKLAAFPRAVLYVLAQCGGAVVAGFVLRASFGGREGVGFVPGCSVDTEVVTVGEAYAFETMTAFALLFIAFGVGLDPRQKGVFGPALSPILVGLALGLCTFASGVARVGYTGASLNPARCLGLMAAGGRFDYHYIHWAGPITASVLNGIMYRVIPIYKHSKIE</sequence>
<dbReference type="PRINTS" id="PR00783">
    <property type="entry name" value="MINTRINSICP"/>
</dbReference>
<dbReference type="Pfam" id="PF00230">
    <property type="entry name" value="MIP"/>
    <property type="match status" value="1"/>
</dbReference>
<feature type="transmembrane region" description="Helical" evidence="6">
    <location>
        <begin position="240"/>
        <end position="259"/>
    </location>
</feature>
<dbReference type="OrthoDB" id="3222at2759"/>
<dbReference type="Proteomes" id="UP000077069">
    <property type="component" value="Unassembled WGS sequence"/>
</dbReference>
<evidence type="ECO:0000256" key="3">
    <source>
        <dbReference type="ARBA" id="ARBA00022989"/>
    </source>
</evidence>
<organism evidence="7 8">
    <name type="scientific">Paraphaeosphaeria sporulosa</name>
    <dbReference type="NCBI Taxonomy" id="1460663"/>
    <lineage>
        <taxon>Eukaryota</taxon>
        <taxon>Fungi</taxon>
        <taxon>Dikarya</taxon>
        <taxon>Ascomycota</taxon>
        <taxon>Pezizomycotina</taxon>
        <taxon>Dothideomycetes</taxon>
        <taxon>Pleosporomycetidae</taxon>
        <taxon>Pleosporales</taxon>
        <taxon>Massarineae</taxon>
        <taxon>Didymosphaeriaceae</taxon>
        <taxon>Paraphaeosphaeria</taxon>
    </lineage>
</organism>
<dbReference type="RefSeq" id="XP_018032062.1">
    <property type="nucleotide sequence ID" value="XM_018183238.1"/>
</dbReference>
<comment type="similarity">
    <text evidence="5">Belongs to the MIP/aquaporin (TC 1.A.8) family.</text>
</comment>
<evidence type="ECO:0000313" key="7">
    <source>
        <dbReference type="EMBL" id="OAG01697.1"/>
    </source>
</evidence>
<keyword evidence="2 5" id="KW-0812">Transmembrane</keyword>
<keyword evidence="8" id="KW-1185">Reference proteome</keyword>
<evidence type="ECO:0000256" key="1">
    <source>
        <dbReference type="ARBA" id="ARBA00004141"/>
    </source>
</evidence>
<dbReference type="SUPFAM" id="SSF81338">
    <property type="entry name" value="Aquaporin-like"/>
    <property type="match status" value="1"/>
</dbReference>
<evidence type="ECO:0000256" key="2">
    <source>
        <dbReference type="ARBA" id="ARBA00022692"/>
    </source>
</evidence>
<dbReference type="GO" id="GO:0016020">
    <property type="term" value="C:membrane"/>
    <property type="evidence" value="ECO:0007669"/>
    <property type="project" value="UniProtKB-SubCell"/>
</dbReference>
<feature type="transmembrane region" description="Helical" evidence="6">
    <location>
        <begin position="287"/>
        <end position="307"/>
    </location>
</feature>
<keyword evidence="5" id="KW-0813">Transport</keyword>
<evidence type="ECO:0000256" key="5">
    <source>
        <dbReference type="RuleBase" id="RU000477"/>
    </source>
</evidence>
<reference evidence="7 8" key="1">
    <citation type="submission" date="2016-05" db="EMBL/GenBank/DDBJ databases">
        <title>Comparative analysis of secretome profiles of manganese(II)-oxidizing ascomycete fungi.</title>
        <authorList>
            <consortium name="DOE Joint Genome Institute"/>
            <person name="Zeiner C.A."/>
            <person name="Purvine S.O."/>
            <person name="Zink E.M."/>
            <person name="Wu S."/>
            <person name="Pasa-Tolic L."/>
            <person name="Chaput D.L."/>
            <person name="Haridas S."/>
            <person name="Grigoriev I.V."/>
            <person name="Santelli C.M."/>
            <person name="Hansel C.M."/>
        </authorList>
    </citation>
    <scope>NUCLEOTIDE SEQUENCE [LARGE SCALE GENOMIC DNA]</scope>
    <source>
        <strain evidence="7 8">AP3s5-JAC2a</strain>
    </source>
</reference>
<keyword evidence="3 6" id="KW-1133">Transmembrane helix</keyword>
<dbReference type="PANTHER" id="PTHR47002">
    <property type="entry name" value="AQUAPORIN-LIKE"/>
    <property type="match status" value="1"/>
</dbReference>
<dbReference type="GO" id="GO:0015267">
    <property type="term" value="F:channel activity"/>
    <property type="evidence" value="ECO:0007669"/>
    <property type="project" value="InterPro"/>
</dbReference>
<feature type="transmembrane region" description="Helical" evidence="6">
    <location>
        <begin position="208"/>
        <end position="228"/>
    </location>
</feature>
<dbReference type="InterPro" id="IPR000425">
    <property type="entry name" value="MIP"/>
</dbReference>
<dbReference type="Gene3D" id="1.20.1080.10">
    <property type="entry name" value="Glycerol uptake facilitator protein"/>
    <property type="match status" value="1"/>
</dbReference>
<evidence type="ECO:0000256" key="6">
    <source>
        <dbReference type="SAM" id="Phobius"/>
    </source>
</evidence>
<feature type="transmembrane region" description="Helical" evidence="6">
    <location>
        <begin position="163"/>
        <end position="184"/>
    </location>
</feature>